<dbReference type="Proteomes" id="UP000886124">
    <property type="component" value="Unassembled WGS sequence"/>
</dbReference>
<dbReference type="EMBL" id="DROD01000137">
    <property type="protein sequence ID" value="HHJ51925.1"/>
    <property type="molecule type" value="Genomic_DNA"/>
</dbReference>
<feature type="non-terminal residue" evidence="1">
    <location>
        <position position="93"/>
    </location>
</feature>
<name>A0A7V5PNI1_CALAY</name>
<proteinExistence type="predicted"/>
<reference evidence="1" key="1">
    <citation type="journal article" date="2020" name="mSystems">
        <title>Genome- and Community-Level Interaction Insights into Carbon Utilization and Element Cycling Functions of Hydrothermarchaeota in Hydrothermal Sediment.</title>
        <authorList>
            <person name="Zhou Z."/>
            <person name="Liu Y."/>
            <person name="Xu W."/>
            <person name="Pan J."/>
            <person name="Luo Z.H."/>
            <person name="Li M."/>
        </authorList>
    </citation>
    <scope>NUCLEOTIDE SEQUENCE [LARGE SCALE GENOMIC DNA]</scope>
    <source>
        <strain evidence="1">HyVt-527</strain>
    </source>
</reference>
<evidence type="ECO:0000313" key="1">
    <source>
        <dbReference type="EMBL" id="HHJ51925.1"/>
    </source>
</evidence>
<dbReference type="AlphaFoldDB" id="A0A7V5PNI1"/>
<accession>A0A7V5PNI1</accession>
<dbReference type="SUPFAM" id="SSF53659">
    <property type="entry name" value="Isocitrate/Isopropylmalate dehydrogenase-like"/>
    <property type="match status" value="1"/>
</dbReference>
<sequence length="93" mass="10007">MKKIIGITLGDPAGIGPEIILKALHGFPEIYNHCTPIVFGHAEILKSVARKLSLPATIRFMDDFSQVETIARGEVACLFSDSGMDIPVPGEIS</sequence>
<protein>
    <submittedName>
        <fullName evidence="1">4-hydroxythreonine-4-phosphate dehydrogenase PdxA</fullName>
    </submittedName>
</protein>
<dbReference type="Gene3D" id="3.40.718.10">
    <property type="entry name" value="Isopropylmalate Dehydrogenase"/>
    <property type="match status" value="1"/>
</dbReference>
<comment type="caution">
    <text evidence="1">The sequence shown here is derived from an EMBL/GenBank/DDBJ whole genome shotgun (WGS) entry which is preliminary data.</text>
</comment>
<gene>
    <name evidence="1" type="ORF">ENJ89_01910</name>
</gene>
<organism evidence="1">
    <name type="scientific">Caldithrix abyssi</name>
    <dbReference type="NCBI Taxonomy" id="187145"/>
    <lineage>
        <taxon>Bacteria</taxon>
        <taxon>Pseudomonadati</taxon>
        <taxon>Calditrichota</taxon>
        <taxon>Calditrichia</taxon>
        <taxon>Calditrichales</taxon>
        <taxon>Calditrichaceae</taxon>
        <taxon>Caldithrix</taxon>
    </lineage>
</organism>